<dbReference type="STRING" id="146817.SAMN04488502_11447"/>
<reference evidence="3 4" key="1">
    <citation type="submission" date="2016-10" db="EMBL/GenBank/DDBJ databases">
        <authorList>
            <person name="de Groot N.N."/>
        </authorList>
    </citation>
    <scope>NUCLEOTIDE SEQUENCE [LARGE SCALE GENOMIC DNA]</scope>
    <source>
        <strain evidence="3 4">DSM 1736</strain>
    </source>
</reference>
<evidence type="ECO:0000259" key="2">
    <source>
        <dbReference type="Pfam" id="PF00561"/>
    </source>
</evidence>
<evidence type="ECO:0000313" key="3">
    <source>
        <dbReference type="EMBL" id="SDN20189.1"/>
    </source>
</evidence>
<gene>
    <name evidence="3" type="ORF">SAMN04488502_11447</name>
</gene>
<dbReference type="Gene3D" id="3.40.50.1820">
    <property type="entry name" value="alpha/beta hydrolase"/>
    <property type="match status" value="1"/>
</dbReference>
<protein>
    <submittedName>
        <fullName evidence="3">Pimeloyl-ACP methyl ester carboxylesterase</fullName>
    </submittedName>
</protein>
<dbReference type="PANTHER" id="PTHR43798">
    <property type="entry name" value="MONOACYLGLYCEROL LIPASE"/>
    <property type="match status" value="1"/>
</dbReference>
<accession>A0A1G9ZFR7</accession>
<dbReference type="EMBL" id="FNHB01000014">
    <property type="protein sequence ID" value="SDN20189.1"/>
    <property type="molecule type" value="Genomic_DNA"/>
</dbReference>
<proteinExistence type="predicted"/>
<dbReference type="InterPro" id="IPR029058">
    <property type="entry name" value="AB_hydrolase_fold"/>
</dbReference>
<dbReference type="InterPro" id="IPR050266">
    <property type="entry name" value="AB_hydrolase_sf"/>
</dbReference>
<dbReference type="Pfam" id="PF00561">
    <property type="entry name" value="Abhydrolase_1"/>
    <property type="match status" value="1"/>
</dbReference>
<organism evidence="3 4">
    <name type="scientific">Dendrosporobacter quercicolus</name>
    <dbReference type="NCBI Taxonomy" id="146817"/>
    <lineage>
        <taxon>Bacteria</taxon>
        <taxon>Bacillati</taxon>
        <taxon>Bacillota</taxon>
        <taxon>Negativicutes</taxon>
        <taxon>Selenomonadales</taxon>
        <taxon>Sporomusaceae</taxon>
        <taxon>Dendrosporobacter</taxon>
    </lineage>
</organism>
<dbReference type="AlphaFoldDB" id="A0A1G9ZFR7"/>
<dbReference type="InterPro" id="IPR000073">
    <property type="entry name" value="AB_hydrolase_1"/>
</dbReference>
<feature type="domain" description="AB hydrolase-1" evidence="2">
    <location>
        <begin position="21"/>
        <end position="135"/>
    </location>
</feature>
<keyword evidence="1" id="KW-0378">Hydrolase</keyword>
<keyword evidence="4" id="KW-1185">Reference proteome</keyword>
<dbReference type="PANTHER" id="PTHR43798:SF31">
    <property type="entry name" value="AB HYDROLASE SUPERFAMILY PROTEIN YCLE"/>
    <property type="match status" value="1"/>
</dbReference>
<dbReference type="SUPFAM" id="SSF53474">
    <property type="entry name" value="alpha/beta-Hydrolases"/>
    <property type="match status" value="1"/>
</dbReference>
<dbReference type="RefSeq" id="WP_217636935.1">
    <property type="nucleotide sequence ID" value="NZ_FNHB01000014.1"/>
</dbReference>
<evidence type="ECO:0000256" key="1">
    <source>
        <dbReference type="ARBA" id="ARBA00022801"/>
    </source>
</evidence>
<sequence>MMEIRVNGISLFYECFGVGAPMILLHGNGEDHYIFDKIAAKLKDHFTVYAIDSRNHGQSTKTEDYSYQTMAEDLYAFIQALHLHKVNMIGFSDGAIVSLIVAINYPAVLEKMALLGVNLKPGDFTEESYQYVKQTYEETKNPLFKLMLEQPNIELDSLRNVLVPSLVIAAENDIFKPAMFEEVAKALPHAELKIMAGHEHDSYIVNQDILYPDFIRFFK</sequence>
<dbReference type="GO" id="GO:0016787">
    <property type="term" value="F:hydrolase activity"/>
    <property type="evidence" value="ECO:0007669"/>
    <property type="project" value="UniProtKB-KW"/>
</dbReference>
<name>A0A1G9ZFR7_9FIRM</name>
<dbReference type="GO" id="GO:0016020">
    <property type="term" value="C:membrane"/>
    <property type="evidence" value="ECO:0007669"/>
    <property type="project" value="TreeGrafter"/>
</dbReference>
<evidence type="ECO:0000313" key="4">
    <source>
        <dbReference type="Proteomes" id="UP000214880"/>
    </source>
</evidence>
<dbReference type="Proteomes" id="UP000214880">
    <property type="component" value="Unassembled WGS sequence"/>
</dbReference>